<dbReference type="SUPFAM" id="SSF143865">
    <property type="entry name" value="CorA soluble domain-like"/>
    <property type="match status" value="1"/>
</dbReference>
<accession>A0AAD1AMQ6</accession>
<dbReference type="GO" id="GO:0016020">
    <property type="term" value="C:membrane"/>
    <property type="evidence" value="ECO:0007669"/>
    <property type="project" value="InterPro"/>
</dbReference>
<protein>
    <submittedName>
        <fullName evidence="1">Truncated Mg2+ and Co2+ transporter protein</fullName>
    </submittedName>
</protein>
<evidence type="ECO:0000313" key="2">
    <source>
        <dbReference type="Proteomes" id="UP000015560"/>
    </source>
</evidence>
<dbReference type="Gene3D" id="3.30.460.20">
    <property type="entry name" value="CorA soluble domain-like"/>
    <property type="match status" value="1"/>
</dbReference>
<gene>
    <name evidence="1" type="ORF">LBCZ_0522</name>
</gene>
<evidence type="ECO:0000313" key="1">
    <source>
        <dbReference type="EMBL" id="BAN73690.1"/>
    </source>
</evidence>
<dbReference type="PANTHER" id="PTHR47891">
    <property type="entry name" value="TRANSPORTER-RELATED"/>
    <property type="match status" value="1"/>
</dbReference>
<dbReference type="EMBL" id="AP012544">
    <property type="protein sequence ID" value="BAN73690.1"/>
    <property type="molecule type" value="Genomic_DNA"/>
</dbReference>
<reference evidence="1 2" key="1">
    <citation type="journal article" date="2013" name="PLoS ONE">
        <title>Genomic Adaptation of the Lactobacillus casei Group.</title>
        <authorList>
            <person name="Toh H."/>
            <person name="Oshima K."/>
            <person name="Nakano A."/>
            <person name="Takahata M."/>
            <person name="Murakami M."/>
            <person name="Takaki T."/>
            <person name="Nishiyama H."/>
            <person name="Igimi S."/>
            <person name="Hattori M."/>
            <person name="Morita H."/>
        </authorList>
    </citation>
    <scope>NUCLEOTIDE SEQUENCE [LARGE SCALE GENOMIC DNA]</scope>
    <source>
        <strain evidence="1 2">ATCC 393</strain>
    </source>
</reference>
<dbReference type="PANTHER" id="PTHR47891:SF1">
    <property type="entry name" value="CORA-MAGNESIUM AND COBALT TRANSPORTER"/>
    <property type="match status" value="1"/>
</dbReference>
<name>A0AAD1AMQ6_LACCA</name>
<dbReference type="Proteomes" id="UP000015560">
    <property type="component" value="Chromosome"/>
</dbReference>
<dbReference type="Pfam" id="PF01544">
    <property type="entry name" value="CorA"/>
    <property type="match status" value="1"/>
</dbReference>
<dbReference type="GO" id="GO:0046873">
    <property type="term" value="F:metal ion transmembrane transporter activity"/>
    <property type="evidence" value="ECO:0007669"/>
    <property type="project" value="InterPro"/>
</dbReference>
<sequence length="140" mass="16056">MITCYQIQKQRNVQVATDDQANWIRVQSPLPQELQTLATKYGLPKTYVDAALDQHENARVEGLNPADDVPGLIVLRYPIEMTNEMGFRQFNTVPLTMILLADRVITVMDHPLQAFDDLAEQKLSPKPEEFALELLWRVLH</sequence>
<organism evidence="1 2">
    <name type="scientific">Lacticaseibacillus casei DSM 20011 = JCM 1134 = ATCC 393</name>
    <dbReference type="NCBI Taxonomy" id="1423732"/>
    <lineage>
        <taxon>Bacteria</taxon>
        <taxon>Bacillati</taxon>
        <taxon>Bacillota</taxon>
        <taxon>Bacilli</taxon>
        <taxon>Lactobacillales</taxon>
        <taxon>Lactobacillaceae</taxon>
        <taxon>Lacticaseibacillus</taxon>
    </lineage>
</organism>
<dbReference type="InterPro" id="IPR047199">
    <property type="entry name" value="CorA-like"/>
</dbReference>
<dbReference type="InterPro" id="IPR002523">
    <property type="entry name" value="MgTranspt_CorA/ZnTranspt_ZntB"/>
</dbReference>
<proteinExistence type="predicted"/>
<dbReference type="InterPro" id="IPR045861">
    <property type="entry name" value="CorA_cytoplasmic_dom"/>
</dbReference>
<dbReference type="AlphaFoldDB" id="A0AAD1AMQ6"/>